<gene>
    <name evidence="3" type="ORF">LshimejAT787_0900540</name>
</gene>
<comment type="caution">
    <text evidence="3">The sequence shown here is derived from an EMBL/GenBank/DDBJ whole genome shotgun (WGS) entry which is preliminary data.</text>
</comment>
<dbReference type="Pfam" id="PF17667">
    <property type="entry name" value="Pkinase_fungal"/>
    <property type="match status" value="1"/>
</dbReference>
<protein>
    <recommendedName>
        <fullName evidence="2">Fungal-type protein kinase domain-containing protein</fullName>
    </recommendedName>
</protein>
<accession>A0A9P3UMT9</accession>
<evidence type="ECO:0000313" key="4">
    <source>
        <dbReference type="Proteomes" id="UP001063166"/>
    </source>
</evidence>
<dbReference type="AlphaFoldDB" id="A0A9P3UMT9"/>
<name>A0A9P3UMT9_LYOSH</name>
<reference evidence="3" key="1">
    <citation type="submission" date="2022-07" db="EMBL/GenBank/DDBJ databases">
        <title>The genome of Lyophyllum shimeji provides insight into the initial evolution of ectomycorrhizal fungal genome.</title>
        <authorList>
            <person name="Kobayashi Y."/>
            <person name="Shibata T."/>
            <person name="Hirakawa H."/>
            <person name="Shigenobu S."/>
            <person name="Nishiyama T."/>
            <person name="Yamada A."/>
            <person name="Hasebe M."/>
            <person name="Kawaguchi M."/>
        </authorList>
    </citation>
    <scope>NUCLEOTIDE SEQUENCE</scope>
    <source>
        <strain evidence="3">AT787</strain>
    </source>
</reference>
<keyword evidence="4" id="KW-1185">Reference proteome</keyword>
<dbReference type="OrthoDB" id="5584477at2759"/>
<evidence type="ECO:0000256" key="1">
    <source>
        <dbReference type="SAM" id="MobiDB-lite"/>
    </source>
</evidence>
<sequence length="334" mass="37957">MDVEMVAPWIGPMNDELCPEAMRPGDHESEIEGPQARRSQSRYDHPLIQRRLQSNCFLERHMQYLSGDAGEDDAIHHAQSKGGADRYYTNGTRHVRPYSLALWYMEHALNNFGDVRELVTAVRDASDVHRQAIALAKVLVCDVSVRNIVIASNDGQTKGFTVTTTGAWQFTAIRLLRKPRDGETPVAERVDSIESFFNVLAWMALRYTAHSLCPEHLSSILRDYFDGSYTAGGKRYVTLTRASYLSSGDIVHSGELANEGIRRVLEYCEGRYAEAANKIYELEVQLRLEALRLLDEDDAWLPNLLTVLLDDEKIAWESNHLKVVRKIHTWRKGP</sequence>
<evidence type="ECO:0000259" key="2">
    <source>
        <dbReference type="Pfam" id="PF17667"/>
    </source>
</evidence>
<dbReference type="Proteomes" id="UP001063166">
    <property type="component" value="Unassembled WGS sequence"/>
</dbReference>
<feature type="region of interest" description="Disordered" evidence="1">
    <location>
        <begin position="21"/>
        <end position="43"/>
    </location>
</feature>
<feature type="domain" description="Fungal-type protein kinase" evidence="2">
    <location>
        <begin position="108"/>
        <end position="203"/>
    </location>
</feature>
<proteinExistence type="predicted"/>
<dbReference type="EMBL" id="BRPK01000009">
    <property type="protein sequence ID" value="GLB40839.1"/>
    <property type="molecule type" value="Genomic_DNA"/>
</dbReference>
<organism evidence="3 4">
    <name type="scientific">Lyophyllum shimeji</name>
    <name type="common">Hon-shimeji</name>
    <name type="synonym">Tricholoma shimeji</name>
    <dbReference type="NCBI Taxonomy" id="47721"/>
    <lineage>
        <taxon>Eukaryota</taxon>
        <taxon>Fungi</taxon>
        <taxon>Dikarya</taxon>
        <taxon>Basidiomycota</taxon>
        <taxon>Agaricomycotina</taxon>
        <taxon>Agaricomycetes</taxon>
        <taxon>Agaricomycetidae</taxon>
        <taxon>Agaricales</taxon>
        <taxon>Tricholomatineae</taxon>
        <taxon>Lyophyllaceae</taxon>
        <taxon>Lyophyllum</taxon>
    </lineage>
</organism>
<dbReference type="InterPro" id="IPR040976">
    <property type="entry name" value="Pkinase_fungal"/>
</dbReference>
<evidence type="ECO:0000313" key="3">
    <source>
        <dbReference type="EMBL" id="GLB40839.1"/>
    </source>
</evidence>